<reference evidence="2" key="1">
    <citation type="submission" date="2019-05" db="EMBL/GenBank/DDBJ databases">
        <authorList>
            <person name="Castillo A."/>
            <person name="Giampetruzzi A."/>
            <person name="Landa B."/>
            <person name="Saponari M."/>
            <person name="Almeida R.P.P."/>
            <person name="Moralejo E."/>
            <person name="Marco-Noales E."/>
            <person name="Velasco-Amo M.P."/>
            <person name="Roman-Ecija M."/>
            <person name="Navarro I."/>
            <person name="Monterde A."/>
            <person name="Barbe S."/>
        </authorList>
    </citation>
    <scope>NUCLEOTIDE SEQUENCE</scope>
    <source>
        <strain evidence="2">XYL1981</strain>
    </source>
</reference>
<dbReference type="SUPFAM" id="SSF53955">
    <property type="entry name" value="Lysozyme-like"/>
    <property type="match status" value="1"/>
</dbReference>
<dbReference type="EMBL" id="VDCJ01000052">
    <property type="protein sequence ID" value="MRU22585.1"/>
    <property type="molecule type" value="Genomic_DNA"/>
</dbReference>
<feature type="non-terminal residue" evidence="2">
    <location>
        <position position="55"/>
    </location>
</feature>
<dbReference type="EC" id="3.2.1.17" evidence="1"/>
<keyword evidence="1" id="KW-0929">Antimicrobial</keyword>
<comment type="similarity">
    <text evidence="1">Belongs to the glycosyl hydrolase 24 family.</text>
</comment>
<dbReference type="Pfam" id="PF00959">
    <property type="entry name" value="Phage_lysozyme"/>
    <property type="match status" value="1"/>
</dbReference>
<dbReference type="RefSeq" id="WP_162008312.1">
    <property type="nucleotide sequence ID" value="NZ_VDCJ01000052.1"/>
</dbReference>
<evidence type="ECO:0000313" key="2">
    <source>
        <dbReference type="EMBL" id="MRU22585.1"/>
    </source>
</evidence>
<dbReference type="AlphaFoldDB" id="A0A9Q4QQD3"/>
<dbReference type="GO" id="GO:0031640">
    <property type="term" value="P:killing of cells of another organism"/>
    <property type="evidence" value="ECO:0007669"/>
    <property type="project" value="UniProtKB-KW"/>
</dbReference>
<gene>
    <name evidence="2" type="ORF">FG476_00205</name>
</gene>
<sequence>MQTIGEEGIALIKFFEGLRLQAYICEGSALTIGYGETGKHVTPDMCLANEQEADA</sequence>
<name>A0A9Q4QQD3_XYLFS</name>
<keyword evidence="1" id="KW-0081">Bacteriolytic enzyme</keyword>
<dbReference type="GO" id="GO:0003796">
    <property type="term" value="F:lysozyme activity"/>
    <property type="evidence" value="ECO:0007669"/>
    <property type="project" value="UniProtKB-EC"/>
</dbReference>
<dbReference type="GO" id="GO:0009253">
    <property type="term" value="P:peptidoglycan catabolic process"/>
    <property type="evidence" value="ECO:0007669"/>
    <property type="project" value="InterPro"/>
</dbReference>
<comment type="catalytic activity">
    <reaction evidence="1">
        <text>Hydrolysis of (1-&gt;4)-beta-linkages between N-acetylmuramic acid and N-acetyl-D-glucosamine residues in a peptidoglycan and between N-acetyl-D-glucosamine residues in chitodextrins.</text>
        <dbReference type="EC" id="3.2.1.17"/>
    </reaction>
</comment>
<dbReference type="GO" id="GO:0042742">
    <property type="term" value="P:defense response to bacterium"/>
    <property type="evidence" value="ECO:0007669"/>
    <property type="project" value="UniProtKB-KW"/>
</dbReference>
<dbReference type="InterPro" id="IPR023346">
    <property type="entry name" value="Lysozyme-like_dom_sf"/>
</dbReference>
<comment type="caution">
    <text evidence="2">The sequence shown here is derived from an EMBL/GenBank/DDBJ whole genome shotgun (WGS) entry which is preliminary data.</text>
</comment>
<protein>
    <recommendedName>
        <fullName evidence="1">Lysozyme</fullName>
        <ecNumber evidence="1">3.2.1.17</ecNumber>
    </recommendedName>
</protein>
<dbReference type="GO" id="GO:0016998">
    <property type="term" value="P:cell wall macromolecule catabolic process"/>
    <property type="evidence" value="ECO:0007669"/>
    <property type="project" value="InterPro"/>
</dbReference>
<dbReference type="Proteomes" id="UP000474061">
    <property type="component" value="Unassembled WGS sequence"/>
</dbReference>
<dbReference type="Gene3D" id="1.10.1740.240">
    <property type="match status" value="1"/>
</dbReference>
<proteinExistence type="inferred from homology"/>
<keyword evidence="1" id="KW-0326">Glycosidase</keyword>
<dbReference type="InterPro" id="IPR002196">
    <property type="entry name" value="Glyco_hydro_24"/>
</dbReference>
<evidence type="ECO:0000313" key="3">
    <source>
        <dbReference type="Proteomes" id="UP000474061"/>
    </source>
</evidence>
<accession>A0A9Q4QQD3</accession>
<keyword evidence="1" id="KW-0378">Hydrolase</keyword>
<evidence type="ECO:0000256" key="1">
    <source>
        <dbReference type="RuleBase" id="RU003788"/>
    </source>
</evidence>
<organism evidence="2 3">
    <name type="scientific">Xylella fastidiosa subsp. multiplex</name>
    <dbReference type="NCBI Taxonomy" id="644357"/>
    <lineage>
        <taxon>Bacteria</taxon>
        <taxon>Pseudomonadati</taxon>
        <taxon>Pseudomonadota</taxon>
        <taxon>Gammaproteobacteria</taxon>
        <taxon>Lysobacterales</taxon>
        <taxon>Lysobacteraceae</taxon>
        <taxon>Xylella</taxon>
    </lineage>
</organism>
<reference evidence="2" key="2">
    <citation type="journal article" date="2020" name="Appl. Environ. Microbiol.">
        <title>Multiple intercontinental introductions associated with the emergence of a plant pathogen in Europe.</title>
        <authorList>
            <person name="Landa B.B."/>
            <person name="Castillo A.I."/>
            <person name="Giampetruzzi A."/>
            <person name="Kahn A."/>
            <person name="Roman-Ecija M."/>
            <person name="Velasco-Amo M.P."/>
            <person name="Navas-Cortes J.A."/>
            <person name="Marco-Noales E."/>
            <person name="Barbe S."/>
            <person name="Moralejo E."/>
            <person name="Coletta-Filho H.D."/>
            <person name="Saldarelli P."/>
            <person name="Saponari M."/>
            <person name="Almeida R.P.P."/>
        </authorList>
    </citation>
    <scope>NUCLEOTIDE SEQUENCE</scope>
    <source>
        <strain evidence="2">XYL1981</strain>
    </source>
</reference>